<evidence type="ECO:0000313" key="4">
    <source>
        <dbReference type="Proteomes" id="UP000029549"/>
    </source>
</evidence>
<proteinExistence type="predicted"/>
<evidence type="ECO:0000256" key="2">
    <source>
        <dbReference type="SAM" id="SignalP"/>
    </source>
</evidence>
<keyword evidence="2" id="KW-0732">Signal</keyword>
<keyword evidence="4" id="KW-1185">Reference proteome</keyword>
<name>A0A096GCS7_9BURK</name>
<evidence type="ECO:0000313" key="3">
    <source>
        <dbReference type="EMBL" id="KGH14618.1"/>
    </source>
</evidence>
<feature type="compositionally biased region" description="Basic residues" evidence="1">
    <location>
        <begin position="56"/>
        <end position="66"/>
    </location>
</feature>
<feature type="chain" id="PRO_5010409109" evidence="2">
    <location>
        <begin position="28"/>
        <end position="107"/>
    </location>
</feature>
<feature type="signal peptide" evidence="2">
    <location>
        <begin position="1"/>
        <end position="27"/>
    </location>
</feature>
<dbReference type="EMBL" id="AWTP01000095">
    <property type="protein sequence ID" value="KGH14618.1"/>
    <property type="molecule type" value="Genomic_DNA"/>
</dbReference>
<dbReference type="Proteomes" id="UP000029549">
    <property type="component" value="Unassembled WGS sequence"/>
</dbReference>
<sequence length="107" mass="11865">MHSHDQRQATRALLALALLTWANWSLASNVMPPPLPPGASQIRMDIGAAPEERKRNERAHHHKGHFKKDFTRDDTLDELPSKPGNPSPGNPPKDKPNPGGPFRGQQQ</sequence>
<organism evidence="3 4">
    <name type="scientific">Comamonas thiooxydans</name>
    <dbReference type="NCBI Taxonomy" id="363952"/>
    <lineage>
        <taxon>Bacteria</taxon>
        <taxon>Pseudomonadati</taxon>
        <taxon>Pseudomonadota</taxon>
        <taxon>Betaproteobacteria</taxon>
        <taxon>Burkholderiales</taxon>
        <taxon>Comamonadaceae</taxon>
        <taxon>Comamonas</taxon>
    </lineage>
</organism>
<accession>A0A096GCS7</accession>
<dbReference type="OrthoDB" id="9954595at2"/>
<accession>A0A0K6HH81</accession>
<feature type="region of interest" description="Disordered" evidence="1">
    <location>
        <begin position="29"/>
        <end position="107"/>
    </location>
</feature>
<comment type="caution">
    <text evidence="3">The sequence shown here is derived from an EMBL/GenBank/DDBJ whole genome shotgun (WGS) entry which is preliminary data.</text>
</comment>
<dbReference type="RefSeq" id="WP_034357484.1">
    <property type="nucleotide sequence ID" value="NZ_AWOS01000044.1"/>
</dbReference>
<reference evidence="3 4" key="1">
    <citation type="submission" date="2013-09" db="EMBL/GenBank/DDBJ databases">
        <title>High correlation between genotypes and phenotypes of environmental bacteria Comamonas testosteroni strains.</title>
        <authorList>
            <person name="Liu L."/>
            <person name="Zhu W."/>
            <person name="Xia X."/>
            <person name="Xu B."/>
            <person name="Luo M."/>
            <person name="Wang G."/>
        </authorList>
    </citation>
    <scope>NUCLEOTIDE SEQUENCE [LARGE SCALE GENOMIC DNA]</scope>
    <source>
        <strain evidence="3 4">DF2</strain>
    </source>
</reference>
<protein>
    <submittedName>
        <fullName evidence="3">Uncharacterized protein</fullName>
    </submittedName>
</protein>
<dbReference type="AlphaFoldDB" id="A0A096GCS7"/>
<gene>
    <name evidence="3" type="ORF">P608_08015</name>
</gene>
<evidence type="ECO:0000256" key="1">
    <source>
        <dbReference type="SAM" id="MobiDB-lite"/>
    </source>
</evidence>